<accession>A0A2J7TKJ8</accession>
<organism evidence="2 3">
    <name type="scientific">Methylocella silvestris</name>
    <dbReference type="NCBI Taxonomy" id="199596"/>
    <lineage>
        <taxon>Bacteria</taxon>
        <taxon>Pseudomonadati</taxon>
        <taxon>Pseudomonadota</taxon>
        <taxon>Alphaproteobacteria</taxon>
        <taxon>Hyphomicrobiales</taxon>
        <taxon>Beijerinckiaceae</taxon>
        <taxon>Methylocella</taxon>
    </lineage>
</organism>
<evidence type="ECO:0000259" key="1">
    <source>
        <dbReference type="PROSITE" id="PS51186"/>
    </source>
</evidence>
<dbReference type="InterPro" id="IPR000182">
    <property type="entry name" value="GNAT_dom"/>
</dbReference>
<evidence type="ECO:0000313" key="2">
    <source>
        <dbReference type="EMBL" id="PNG27278.1"/>
    </source>
</evidence>
<dbReference type="Pfam" id="PF00583">
    <property type="entry name" value="Acetyltransf_1"/>
    <property type="match status" value="1"/>
</dbReference>
<dbReference type="AlphaFoldDB" id="A0A2J7TKJ8"/>
<dbReference type="InterPro" id="IPR016181">
    <property type="entry name" value="Acyl_CoA_acyltransferase"/>
</dbReference>
<dbReference type="OrthoDB" id="9807426at2"/>
<reference evidence="2 3" key="1">
    <citation type="submission" date="2017-10" db="EMBL/GenBank/DDBJ databases">
        <title>Genome announcement of Methylocella silvestris TVC from permafrost.</title>
        <authorList>
            <person name="Wang J."/>
            <person name="Geng K."/>
            <person name="Ul-Haque F."/>
            <person name="Crombie A.T."/>
            <person name="Street L.E."/>
            <person name="Wookey P.A."/>
            <person name="Murrell J.C."/>
            <person name="Pratscher J."/>
        </authorList>
    </citation>
    <scope>NUCLEOTIDE SEQUENCE [LARGE SCALE GENOMIC DNA]</scope>
    <source>
        <strain evidence="2 3">TVC</strain>
    </source>
</reference>
<protein>
    <recommendedName>
        <fullName evidence="1">N-acetyltransferase domain-containing protein</fullName>
    </recommendedName>
</protein>
<sequence length="182" mass="19907">MALAKDLLPVELKLKNGAPATLRPARPDDNEAIRQAFRHLDAETVYRRFLNYKTNVTEAELEHITHVDFVRDVSLLVTTRVGDEEIVIGGASYFALDDNNPPHRAEVAFTIEEEFQGQGLARALMRKLVALARANGVGVFEAEVLAGNLAMLSVFKGAGLPLTVRPEAGVTHVTIDLRQPPG</sequence>
<feature type="domain" description="N-acetyltransferase" evidence="1">
    <location>
        <begin position="20"/>
        <end position="182"/>
    </location>
</feature>
<name>A0A2J7TKJ8_METSI</name>
<comment type="caution">
    <text evidence="2">The sequence shown here is derived from an EMBL/GenBank/DDBJ whole genome shotgun (WGS) entry which is preliminary data.</text>
</comment>
<dbReference type="Gene3D" id="3.40.630.30">
    <property type="match status" value="1"/>
</dbReference>
<dbReference type="GO" id="GO:0016747">
    <property type="term" value="F:acyltransferase activity, transferring groups other than amino-acyl groups"/>
    <property type="evidence" value="ECO:0007669"/>
    <property type="project" value="InterPro"/>
</dbReference>
<dbReference type="PROSITE" id="PS51186">
    <property type="entry name" value="GNAT"/>
    <property type="match status" value="1"/>
</dbReference>
<proteinExistence type="predicted"/>
<evidence type="ECO:0000313" key="3">
    <source>
        <dbReference type="Proteomes" id="UP000236286"/>
    </source>
</evidence>
<gene>
    <name evidence="2" type="ORF">CR492_04165</name>
</gene>
<dbReference type="RefSeq" id="WP_102842475.1">
    <property type="nucleotide sequence ID" value="NZ_PDZR01000002.1"/>
</dbReference>
<dbReference type="EMBL" id="PDZR01000002">
    <property type="protein sequence ID" value="PNG27278.1"/>
    <property type="molecule type" value="Genomic_DNA"/>
</dbReference>
<dbReference type="SUPFAM" id="SSF55729">
    <property type="entry name" value="Acyl-CoA N-acyltransferases (Nat)"/>
    <property type="match status" value="1"/>
</dbReference>
<dbReference type="Proteomes" id="UP000236286">
    <property type="component" value="Unassembled WGS sequence"/>
</dbReference>
<dbReference type="CDD" id="cd04301">
    <property type="entry name" value="NAT_SF"/>
    <property type="match status" value="1"/>
</dbReference>